<dbReference type="InterPro" id="IPR029787">
    <property type="entry name" value="Nucleotide_cyclase"/>
</dbReference>
<name>A0A432D2K9_9VIBR</name>
<comment type="cofactor">
    <cofactor evidence="1">
        <name>Mg(2+)</name>
        <dbReference type="ChEBI" id="CHEBI:18420"/>
    </cofactor>
</comment>
<dbReference type="EMBL" id="RXZH01000001">
    <property type="protein sequence ID" value="RTZ18119.1"/>
    <property type="molecule type" value="Genomic_DNA"/>
</dbReference>
<evidence type="ECO:0000313" key="9">
    <source>
        <dbReference type="EMBL" id="RTZ18119.1"/>
    </source>
</evidence>
<evidence type="ECO:0000256" key="2">
    <source>
        <dbReference type="ARBA" id="ARBA00012528"/>
    </source>
</evidence>
<reference evidence="9 10" key="1">
    <citation type="submission" date="2018-12" db="EMBL/GenBank/DDBJ databases">
        <title>Vibrio sp. isolated from China Sea.</title>
        <authorList>
            <person name="Li Y."/>
        </authorList>
    </citation>
    <scope>NUCLEOTIDE SEQUENCE [LARGE SCALE GENOMIC DNA]</scope>
    <source>
        <strain evidence="9 10">BEI207</strain>
    </source>
</reference>
<dbReference type="SMART" id="SM00267">
    <property type="entry name" value="GGDEF"/>
    <property type="match status" value="1"/>
</dbReference>
<dbReference type="SMART" id="SM00028">
    <property type="entry name" value="TPR"/>
    <property type="match status" value="5"/>
</dbReference>
<protein>
    <recommendedName>
        <fullName evidence="2">diguanylate cyclase</fullName>
        <ecNumber evidence="2">2.7.7.65</ecNumber>
    </recommendedName>
</protein>
<dbReference type="PROSITE" id="PS50887">
    <property type="entry name" value="GGDEF"/>
    <property type="match status" value="1"/>
</dbReference>
<feature type="domain" description="GGDEF" evidence="8">
    <location>
        <begin position="496"/>
        <end position="628"/>
    </location>
</feature>
<dbReference type="GO" id="GO:0052621">
    <property type="term" value="F:diguanylate cyclase activity"/>
    <property type="evidence" value="ECO:0007669"/>
    <property type="project" value="UniProtKB-EC"/>
</dbReference>
<gene>
    <name evidence="9" type="ORF">EJ063_04850</name>
</gene>
<evidence type="ECO:0000256" key="3">
    <source>
        <dbReference type="ARBA" id="ARBA00034247"/>
    </source>
</evidence>
<dbReference type="EC" id="2.7.7.65" evidence="2"/>
<sequence length="628" mass="71889">MKFLSLFIIACAAFVGLSPAHAACHVDEQKNYLDLHVDEQDRLMLDFYYHSLCQPGKVDAKTVTLPLHASPQTQALYYFGLLNLHRFEGVIIPTVPNLLELGKSSGIDWIVAEAKLNRAIQLIESDLLLEGELLLYEIAPQARALGYTRLLARTYRWLGNVKMQRSEIKSSLNYYKMAFALISEQGDDFQATMTLNNIATVYMQSQEWKQANTYIKRALKLYKNNQYSNSLFEAILYANSSAIYFATGDQDKATNYMRLAIDRADKTGSSRIKFSTLSNMSQLYSSVGRPKEALLMAQRCQALSRQSPDSLVMLATCFDAFSSAYIAKKEYSTAIDYSLKTLTILEQSESQETTWEIDILSRLALSHEQLEQYQQALDYLKQSDALKQQFYRQTYNEEIISEKSTLERQLNQREVELLEAQNALQASTLKEQRSKEILYATLMIILTYFVIRALLHLRRSNLALKTENNTDPLTGAYNRRYLENLLPQIETSHKDGHFLLSVVDIDHFKSFNDQYGHDVGDSVLQQTVQRLKQQIRTQDTLVRWGGEEFIVLIPLHNHEAVDILERLRESVESHVFHHEEHRLNVTISIGATICSGSDLTHQWQATFSQADAALYQVKKSGRNDYKLA</sequence>
<dbReference type="OrthoDB" id="6191081at2"/>
<dbReference type="InterPro" id="IPR043128">
    <property type="entry name" value="Rev_trsase/Diguanyl_cyclase"/>
</dbReference>
<keyword evidence="6" id="KW-0812">Transmembrane</keyword>
<keyword evidence="6" id="KW-0472">Membrane</keyword>
<dbReference type="SUPFAM" id="SSF48452">
    <property type="entry name" value="TPR-like"/>
    <property type="match status" value="3"/>
</dbReference>
<organism evidence="9 10">
    <name type="scientific">Vibrio aquaticus</name>
    <dbReference type="NCBI Taxonomy" id="2496559"/>
    <lineage>
        <taxon>Bacteria</taxon>
        <taxon>Pseudomonadati</taxon>
        <taxon>Pseudomonadota</taxon>
        <taxon>Gammaproteobacteria</taxon>
        <taxon>Vibrionales</taxon>
        <taxon>Vibrionaceae</taxon>
        <taxon>Vibrio</taxon>
    </lineage>
</organism>
<dbReference type="InterPro" id="IPR011990">
    <property type="entry name" value="TPR-like_helical_dom_sf"/>
</dbReference>
<evidence type="ECO:0000256" key="5">
    <source>
        <dbReference type="SAM" id="Coils"/>
    </source>
</evidence>
<evidence type="ECO:0000256" key="6">
    <source>
        <dbReference type="SAM" id="Phobius"/>
    </source>
</evidence>
<keyword evidence="5" id="KW-0175">Coiled coil</keyword>
<dbReference type="CDD" id="cd01949">
    <property type="entry name" value="GGDEF"/>
    <property type="match status" value="1"/>
</dbReference>
<dbReference type="Pfam" id="PF00990">
    <property type="entry name" value="GGDEF"/>
    <property type="match status" value="1"/>
</dbReference>
<keyword evidence="10" id="KW-1185">Reference proteome</keyword>
<feature type="repeat" description="TPR" evidence="4">
    <location>
        <begin position="192"/>
        <end position="225"/>
    </location>
</feature>
<dbReference type="Proteomes" id="UP000268973">
    <property type="component" value="Unassembled WGS sequence"/>
</dbReference>
<keyword evidence="6" id="KW-1133">Transmembrane helix</keyword>
<feature type="coiled-coil region" evidence="5">
    <location>
        <begin position="396"/>
        <end position="423"/>
    </location>
</feature>
<dbReference type="PANTHER" id="PTHR45138">
    <property type="entry name" value="REGULATORY COMPONENTS OF SENSORY TRANSDUCTION SYSTEM"/>
    <property type="match status" value="1"/>
</dbReference>
<dbReference type="InterPro" id="IPR000160">
    <property type="entry name" value="GGDEF_dom"/>
</dbReference>
<keyword evidence="7" id="KW-0732">Signal</keyword>
<dbReference type="PROSITE" id="PS50005">
    <property type="entry name" value="TPR"/>
    <property type="match status" value="1"/>
</dbReference>
<dbReference type="InterPro" id="IPR050469">
    <property type="entry name" value="Diguanylate_Cyclase"/>
</dbReference>
<evidence type="ECO:0000256" key="7">
    <source>
        <dbReference type="SAM" id="SignalP"/>
    </source>
</evidence>
<dbReference type="SUPFAM" id="SSF55073">
    <property type="entry name" value="Nucleotide cyclase"/>
    <property type="match status" value="1"/>
</dbReference>
<dbReference type="AlphaFoldDB" id="A0A432D2K9"/>
<dbReference type="NCBIfam" id="TIGR00254">
    <property type="entry name" value="GGDEF"/>
    <property type="match status" value="1"/>
</dbReference>
<dbReference type="PANTHER" id="PTHR45138:SF9">
    <property type="entry name" value="DIGUANYLATE CYCLASE DGCM-RELATED"/>
    <property type="match status" value="1"/>
</dbReference>
<accession>A0A432D2K9</accession>
<dbReference type="Pfam" id="PF13424">
    <property type="entry name" value="TPR_12"/>
    <property type="match status" value="1"/>
</dbReference>
<feature type="transmembrane region" description="Helical" evidence="6">
    <location>
        <begin position="437"/>
        <end position="455"/>
    </location>
</feature>
<proteinExistence type="predicted"/>
<evidence type="ECO:0000313" key="10">
    <source>
        <dbReference type="Proteomes" id="UP000268973"/>
    </source>
</evidence>
<dbReference type="InterPro" id="IPR019734">
    <property type="entry name" value="TPR_rpt"/>
</dbReference>
<dbReference type="Gene3D" id="1.25.40.10">
    <property type="entry name" value="Tetratricopeptide repeat domain"/>
    <property type="match status" value="2"/>
</dbReference>
<evidence type="ECO:0000259" key="8">
    <source>
        <dbReference type="PROSITE" id="PS50887"/>
    </source>
</evidence>
<comment type="caution">
    <text evidence="9">The sequence shown here is derived from an EMBL/GenBank/DDBJ whole genome shotgun (WGS) entry which is preliminary data.</text>
</comment>
<feature type="chain" id="PRO_5019100886" description="diguanylate cyclase" evidence="7">
    <location>
        <begin position="23"/>
        <end position="628"/>
    </location>
</feature>
<dbReference type="FunFam" id="3.30.70.270:FF:000001">
    <property type="entry name" value="Diguanylate cyclase domain protein"/>
    <property type="match status" value="1"/>
</dbReference>
<evidence type="ECO:0000256" key="1">
    <source>
        <dbReference type="ARBA" id="ARBA00001946"/>
    </source>
</evidence>
<feature type="signal peptide" evidence="7">
    <location>
        <begin position="1"/>
        <end position="22"/>
    </location>
</feature>
<comment type="catalytic activity">
    <reaction evidence="3">
        <text>2 GTP = 3',3'-c-di-GMP + 2 diphosphate</text>
        <dbReference type="Rhea" id="RHEA:24898"/>
        <dbReference type="ChEBI" id="CHEBI:33019"/>
        <dbReference type="ChEBI" id="CHEBI:37565"/>
        <dbReference type="ChEBI" id="CHEBI:58805"/>
        <dbReference type="EC" id="2.7.7.65"/>
    </reaction>
</comment>
<dbReference type="Gene3D" id="3.30.70.270">
    <property type="match status" value="1"/>
</dbReference>
<keyword evidence="4" id="KW-0802">TPR repeat</keyword>
<evidence type="ECO:0000256" key="4">
    <source>
        <dbReference type="PROSITE-ProRule" id="PRU00339"/>
    </source>
</evidence>